<feature type="domain" description="DNA methylase N-4/N-6" evidence="5">
    <location>
        <begin position="77"/>
        <end position="300"/>
    </location>
</feature>
<evidence type="ECO:0000256" key="4">
    <source>
        <dbReference type="SAM" id="MobiDB-lite"/>
    </source>
</evidence>
<keyword evidence="2 6" id="KW-0808">Transferase</keyword>
<evidence type="ECO:0000313" key="6">
    <source>
        <dbReference type="EMBL" id="CAI8801582.1"/>
    </source>
</evidence>
<comment type="similarity">
    <text evidence="3">Belongs to the N(4)/N(6)-methyltransferase family.</text>
</comment>
<protein>
    <recommendedName>
        <fullName evidence="3">Methyltransferase</fullName>
        <ecNumber evidence="3">2.1.1.-</ecNumber>
    </recommendedName>
</protein>
<dbReference type="EC" id="2.1.1.-" evidence="3"/>
<gene>
    <name evidence="6" type="ORF">MCNOR_1579</name>
</gene>
<dbReference type="InterPro" id="IPR002941">
    <property type="entry name" value="DNA_methylase_N4/N6"/>
</dbReference>
<feature type="region of interest" description="Disordered" evidence="4">
    <location>
        <begin position="329"/>
        <end position="348"/>
    </location>
</feature>
<dbReference type="GO" id="GO:0009007">
    <property type="term" value="F:site-specific DNA-methyltransferase (adenine-specific) activity"/>
    <property type="evidence" value="ECO:0007669"/>
    <property type="project" value="TreeGrafter"/>
</dbReference>
<evidence type="ECO:0000313" key="7">
    <source>
        <dbReference type="Proteomes" id="UP001158598"/>
    </source>
</evidence>
<accession>A0AA35XTJ1</accession>
<dbReference type="PANTHER" id="PTHR13370">
    <property type="entry name" value="RNA METHYLASE-RELATED"/>
    <property type="match status" value="1"/>
</dbReference>
<evidence type="ECO:0000259" key="5">
    <source>
        <dbReference type="Pfam" id="PF01555"/>
    </source>
</evidence>
<dbReference type="EMBL" id="OX458332">
    <property type="protein sequence ID" value="CAI8801582.1"/>
    <property type="molecule type" value="Genomic_DNA"/>
</dbReference>
<dbReference type="Pfam" id="PF01555">
    <property type="entry name" value="N6_N4_Mtase"/>
    <property type="match status" value="1"/>
</dbReference>
<dbReference type="PANTHER" id="PTHR13370:SF3">
    <property type="entry name" value="TRNA (GUANINE(10)-N2)-METHYLTRANSFERASE HOMOLOG"/>
    <property type="match status" value="1"/>
</dbReference>
<dbReference type="RefSeq" id="WP_202948230.1">
    <property type="nucleotide sequence ID" value="NZ_OX458332.1"/>
</dbReference>
<dbReference type="GO" id="GO:0003677">
    <property type="term" value="F:DNA binding"/>
    <property type="evidence" value="ECO:0007669"/>
    <property type="project" value="InterPro"/>
</dbReference>
<dbReference type="AlphaFoldDB" id="A0AA35XTJ1"/>
<dbReference type="Proteomes" id="UP001158598">
    <property type="component" value="Chromosome"/>
</dbReference>
<proteinExistence type="inferred from homology"/>
<dbReference type="GO" id="GO:0032259">
    <property type="term" value="P:methylation"/>
    <property type="evidence" value="ECO:0007669"/>
    <property type="project" value="UniProtKB-KW"/>
</dbReference>
<dbReference type="GO" id="GO:0005737">
    <property type="term" value="C:cytoplasm"/>
    <property type="evidence" value="ECO:0007669"/>
    <property type="project" value="TreeGrafter"/>
</dbReference>
<dbReference type="InterPro" id="IPR001091">
    <property type="entry name" value="RM_Methyltransferase"/>
</dbReference>
<evidence type="ECO:0000256" key="3">
    <source>
        <dbReference type="RuleBase" id="RU362026"/>
    </source>
</evidence>
<sequence length="348" mass="39599">MQITEKPIAVEKSDQFRQTSKVRAPRNRTLTIGNDEKAALLDQTISLSRPVSVAEIEGRVIHQDIFECAGNLPDSFIDLLIIDPPYNLNKVFGGTKFSRASPKDYEEWLNAWLSKLVRCLKPTASIYVCCDWQSSASVQAVLQSHFIVRNRITWEREKGRGASANWKNCSEDIWFCTMSKDYFFNVEAVKLKKKVIAPYRDKSGAPKDWQETDSGNFRLTHPSNLWTDISIPFWSMPENTDHPTQKPEKLLAKLILASSRQGDFVFDPFLGSGSTCVTAKKLGRRFSGVEIEADYCCMAVKRLALAEADRSIQGYRGGYFWERNSLSEQKFEKKRSTSSEMSGELFDE</sequence>
<organism evidence="6 7">
    <name type="scientific">Methylococcus capsulatus</name>
    <dbReference type="NCBI Taxonomy" id="414"/>
    <lineage>
        <taxon>Bacteria</taxon>
        <taxon>Pseudomonadati</taxon>
        <taxon>Pseudomonadota</taxon>
        <taxon>Gammaproteobacteria</taxon>
        <taxon>Methylococcales</taxon>
        <taxon>Methylococcaceae</taxon>
        <taxon>Methylococcus</taxon>
    </lineage>
</organism>
<dbReference type="SUPFAM" id="SSF53335">
    <property type="entry name" value="S-adenosyl-L-methionine-dependent methyltransferases"/>
    <property type="match status" value="1"/>
</dbReference>
<evidence type="ECO:0000256" key="2">
    <source>
        <dbReference type="ARBA" id="ARBA00022679"/>
    </source>
</evidence>
<dbReference type="InterPro" id="IPR029063">
    <property type="entry name" value="SAM-dependent_MTases_sf"/>
</dbReference>
<dbReference type="GO" id="GO:0008170">
    <property type="term" value="F:N-methyltransferase activity"/>
    <property type="evidence" value="ECO:0007669"/>
    <property type="project" value="InterPro"/>
</dbReference>
<dbReference type="REBASE" id="702118">
    <property type="entry name" value="M.McaNorORF1579P"/>
</dbReference>
<evidence type="ECO:0000256" key="1">
    <source>
        <dbReference type="ARBA" id="ARBA00022603"/>
    </source>
</evidence>
<reference evidence="6" key="1">
    <citation type="submission" date="2023-03" db="EMBL/GenBank/DDBJ databases">
        <authorList>
            <person name="Pearce D."/>
        </authorList>
    </citation>
    <scope>NUCLEOTIDE SEQUENCE</scope>
    <source>
        <strain evidence="6">Mc</strain>
    </source>
</reference>
<dbReference type="Gene3D" id="3.40.50.150">
    <property type="entry name" value="Vaccinia Virus protein VP39"/>
    <property type="match status" value="1"/>
</dbReference>
<dbReference type="PRINTS" id="PR00508">
    <property type="entry name" value="S21N4MTFRASE"/>
</dbReference>
<name>A0AA35XTJ1_METCP</name>
<keyword evidence="1 6" id="KW-0489">Methyltransferase</keyword>